<evidence type="ECO:0000259" key="1">
    <source>
        <dbReference type="Pfam" id="PF19780"/>
    </source>
</evidence>
<feature type="domain" description="DUF6265" evidence="1">
    <location>
        <begin position="41"/>
        <end position="148"/>
    </location>
</feature>
<gene>
    <name evidence="2" type="ORF">EG240_07240</name>
</gene>
<dbReference type="InterPro" id="IPR046232">
    <property type="entry name" value="DUF6265"/>
</dbReference>
<comment type="caution">
    <text evidence="2">The sequence shown here is derived from an EMBL/GenBank/DDBJ whole genome shotgun (WGS) entry which is preliminary data.</text>
</comment>
<organism evidence="2 3">
    <name type="scientific">Paenimyroides tangerinum</name>
    <dbReference type="NCBI Taxonomy" id="2488728"/>
    <lineage>
        <taxon>Bacteria</taxon>
        <taxon>Pseudomonadati</taxon>
        <taxon>Bacteroidota</taxon>
        <taxon>Flavobacteriia</taxon>
        <taxon>Flavobacteriales</taxon>
        <taxon>Flavobacteriaceae</taxon>
        <taxon>Paenimyroides</taxon>
    </lineage>
</organism>
<keyword evidence="3" id="KW-1185">Reference proteome</keyword>
<accession>A0A3P3W980</accession>
<dbReference type="Proteomes" id="UP000275719">
    <property type="component" value="Unassembled WGS sequence"/>
</dbReference>
<dbReference type="Pfam" id="PF19780">
    <property type="entry name" value="DUF6265"/>
    <property type="match status" value="1"/>
</dbReference>
<name>A0A3P3W980_9FLAO</name>
<dbReference type="EMBL" id="RQVQ01000013">
    <property type="protein sequence ID" value="RRJ90988.1"/>
    <property type="molecule type" value="Genomic_DNA"/>
</dbReference>
<proteinExistence type="predicted"/>
<dbReference type="AlphaFoldDB" id="A0A3P3W980"/>
<sequence>MKKIFFLLCTTLILSCTNKTNETKETESTNKSEIKTSENFDWLLGNWKRLNDEAGNETFESWQKINETEYQGVGFTLKNGDTISQEKMQLVKQNNQWNVSVSIPSEPQATVFKLTQIDNHSFICENELNDFPKKIEYWFEGKNLKAKISNSDMEIAFDFEKIK</sequence>
<dbReference type="RefSeq" id="WP_125018725.1">
    <property type="nucleotide sequence ID" value="NZ_RQVQ01000013.1"/>
</dbReference>
<reference evidence="2 3" key="1">
    <citation type="submission" date="2018-11" db="EMBL/GenBank/DDBJ databases">
        <title>Flavobacterium sp. nov., YIM 102701-2 draft genome.</title>
        <authorList>
            <person name="Li G."/>
            <person name="Jiang Y."/>
        </authorList>
    </citation>
    <scope>NUCLEOTIDE SEQUENCE [LARGE SCALE GENOMIC DNA]</scope>
    <source>
        <strain evidence="2 3">YIM 102701-2</strain>
    </source>
</reference>
<evidence type="ECO:0000313" key="3">
    <source>
        <dbReference type="Proteomes" id="UP000275719"/>
    </source>
</evidence>
<protein>
    <recommendedName>
        <fullName evidence="1">DUF6265 domain-containing protein</fullName>
    </recommendedName>
</protein>
<evidence type="ECO:0000313" key="2">
    <source>
        <dbReference type="EMBL" id="RRJ90988.1"/>
    </source>
</evidence>
<dbReference type="OrthoDB" id="5382295at2"/>
<dbReference type="PROSITE" id="PS51257">
    <property type="entry name" value="PROKAR_LIPOPROTEIN"/>
    <property type="match status" value="1"/>
</dbReference>